<evidence type="ECO:0000313" key="3">
    <source>
        <dbReference type="EMBL" id="AXA83514.1"/>
    </source>
</evidence>
<accession>A0A344J3A4</accession>
<dbReference type="AlphaFoldDB" id="A0A344J3A4"/>
<dbReference type="InterPro" id="IPR038607">
    <property type="entry name" value="PhoD-like_sf"/>
</dbReference>
<gene>
    <name evidence="3" type="ORF">DCD74_01330</name>
</gene>
<organism evidence="3 4">
    <name type="scientific">Solilutibacter oculi</name>
    <dbReference type="NCBI Taxonomy" id="2698682"/>
    <lineage>
        <taxon>Bacteria</taxon>
        <taxon>Pseudomonadati</taxon>
        <taxon>Pseudomonadota</taxon>
        <taxon>Gammaproteobacteria</taxon>
        <taxon>Lysobacterales</taxon>
        <taxon>Lysobacteraceae</taxon>
        <taxon>Solilutibacter</taxon>
    </lineage>
</organism>
<dbReference type="Proteomes" id="UP000251842">
    <property type="component" value="Chromosome"/>
</dbReference>
<dbReference type="EMBL" id="CP029556">
    <property type="protein sequence ID" value="AXA83514.1"/>
    <property type="molecule type" value="Genomic_DNA"/>
</dbReference>
<dbReference type="SUPFAM" id="SSF56300">
    <property type="entry name" value="Metallo-dependent phosphatases"/>
    <property type="match status" value="2"/>
</dbReference>
<dbReference type="CDD" id="cd07389">
    <property type="entry name" value="MPP_PhoD"/>
    <property type="match status" value="1"/>
</dbReference>
<feature type="domain" description="PhoD-like phosphatase metallophosphatase" evidence="1">
    <location>
        <begin position="516"/>
        <end position="690"/>
    </location>
</feature>
<name>A0A344J3A4_9GAMM</name>
<dbReference type="PANTHER" id="PTHR43606">
    <property type="entry name" value="PHOSPHATASE, PUTATIVE (AFU_ORTHOLOGUE AFUA_6G08710)-RELATED"/>
    <property type="match status" value="1"/>
</dbReference>
<dbReference type="Gene3D" id="2.60.40.380">
    <property type="entry name" value="Purple acid phosphatase-like, N-terminal"/>
    <property type="match status" value="1"/>
</dbReference>
<sequence length="731" mass="80804">MPLMEPPPLDATQHGRRRFLKTLVVSAAAVPFVGGWPRAMAMGGMDDAARTRALAHFPQSVASGDPRPDRVLLWTRATAAEGRDVPLRLEVADDAGFTRLRVQRELRAEAAADHCVRVRVTGLEPGRAYHYRFLRQVEGVWQASPVGRTRTAPAKGDAASARFAVLSCQDYGGRWYNSLLPLLDEAPDFLIHLGDFIYETIGDPRFQSEQGARTIRFDDIAGALPVGKKDAHFLAARSLDNYRQLHRTVRGDEVLQKLLESAPLVAIWDDHEFADDCWGDASTYLNGITGEADPGRRRNAEQAYFEYLPVDVEVGEVDAEGQSRVDVARLYPQTRLWRELHWGRDLQLLLTDHRSHRPDHAIPEDAFPGALAFDAEAIARLLPASGFDPAIAASQLLSYLDLDDAKWQPLRKPLRRALTRGYADAGLDKRAAAIRAEAASRGKVAVYVIRNILTRYNAAVPGFMHAELPPAEGDYLRGLPWLALGKQALFGEVGSRYFVVKDAFDLLQALRAAEAAPAPTYGPAQAAWLRDALARPAPRWRVLASSVAMVPMVLDLSRPEIGAPVLMQRRFYLNLDQWDGFGRERDGWIAAMDASGGALVLSGDIHSGFATQLGAKTVEFTTPAVSSTPLHDMMLNTAQRDPANAEAGIRLTEQLEALLPVGDPRIRYVQTRRHGHLLIEVAGDALQARFFELPSGACQQRLYDAPAQVRAMGRTRRFAVDARERRLKALD</sequence>
<evidence type="ECO:0000313" key="4">
    <source>
        <dbReference type="Proteomes" id="UP000251842"/>
    </source>
</evidence>
<evidence type="ECO:0000259" key="2">
    <source>
        <dbReference type="Pfam" id="PF16655"/>
    </source>
</evidence>
<reference evidence="4" key="1">
    <citation type="submission" date="2018-05" db="EMBL/GenBank/DDBJ databases">
        <title>Luteimonas pekinense sp. nov., isolated from human Meibomian gland secretions, Beijing, China.</title>
        <authorList>
            <person name="Wen T."/>
            <person name="Bai H."/>
            <person name="Lv H."/>
        </authorList>
    </citation>
    <scope>NUCLEOTIDE SEQUENCE [LARGE SCALE GENOMIC DNA]</scope>
    <source>
        <strain evidence="4">83-4</strain>
    </source>
</reference>
<protein>
    <recommendedName>
        <fullName evidence="5">Metallophosphatase</fullName>
    </recommendedName>
</protein>
<keyword evidence="4" id="KW-1185">Reference proteome</keyword>
<feature type="domain" description="PhoD-like phosphatase metallophosphatase" evidence="1">
    <location>
        <begin position="163"/>
        <end position="362"/>
    </location>
</feature>
<dbReference type="KEGG" id="lue:DCD74_01330"/>
<dbReference type="InterPro" id="IPR018946">
    <property type="entry name" value="PhoD-like_MPP"/>
</dbReference>
<dbReference type="InterPro" id="IPR029052">
    <property type="entry name" value="Metallo-depent_PP-like"/>
</dbReference>
<dbReference type="OrthoDB" id="327733at2"/>
<dbReference type="Pfam" id="PF09423">
    <property type="entry name" value="PhoD"/>
    <property type="match status" value="2"/>
</dbReference>
<evidence type="ECO:0000259" key="1">
    <source>
        <dbReference type="Pfam" id="PF09423"/>
    </source>
</evidence>
<dbReference type="InterPro" id="IPR052900">
    <property type="entry name" value="Phospholipid_Metab_Enz"/>
</dbReference>
<dbReference type="Gene3D" id="3.60.21.70">
    <property type="entry name" value="PhoD-like phosphatase"/>
    <property type="match status" value="1"/>
</dbReference>
<dbReference type="InterPro" id="IPR006311">
    <property type="entry name" value="TAT_signal"/>
</dbReference>
<dbReference type="Pfam" id="PF16655">
    <property type="entry name" value="PhoD_N"/>
    <property type="match status" value="1"/>
</dbReference>
<dbReference type="PROSITE" id="PS51318">
    <property type="entry name" value="TAT"/>
    <property type="match status" value="1"/>
</dbReference>
<dbReference type="PANTHER" id="PTHR43606:SF2">
    <property type="entry name" value="ALKALINE PHOSPHATASE FAMILY PROTEIN (AFU_ORTHOLOGUE AFUA_5G03860)"/>
    <property type="match status" value="1"/>
</dbReference>
<evidence type="ECO:0008006" key="5">
    <source>
        <dbReference type="Google" id="ProtNLM"/>
    </source>
</evidence>
<feature type="domain" description="Phospholipase D N-terminal" evidence="2">
    <location>
        <begin position="60"/>
        <end position="151"/>
    </location>
</feature>
<proteinExistence type="predicted"/>
<dbReference type="InterPro" id="IPR032093">
    <property type="entry name" value="PhoD_N"/>
</dbReference>